<feature type="domain" description="DUF4268" evidence="1">
    <location>
        <begin position="228"/>
        <end position="364"/>
    </location>
</feature>
<dbReference type="InterPro" id="IPR011856">
    <property type="entry name" value="tRNA_endonuc-like_dom_sf"/>
</dbReference>
<dbReference type="Pfam" id="PF14088">
    <property type="entry name" value="DUF4268"/>
    <property type="match status" value="1"/>
</dbReference>
<dbReference type="Gene3D" id="3.40.1350.10">
    <property type="match status" value="1"/>
</dbReference>
<gene>
    <name evidence="2" type="ORF">GCM10023184_43070</name>
</gene>
<keyword evidence="3" id="KW-1185">Reference proteome</keyword>
<proteinExistence type="predicted"/>
<dbReference type="InterPro" id="IPR025364">
    <property type="entry name" value="DUF4268"/>
</dbReference>
<dbReference type="Proteomes" id="UP001501725">
    <property type="component" value="Unassembled WGS sequence"/>
</dbReference>
<dbReference type="RefSeq" id="WP_345258031.1">
    <property type="nucleotide sequence ID" value="NZ_BAABGY010000016.1"/>
</dbReference>
<comment type="caution">
    <text evidence="2">The sequence shown here is derived from an EMBL/GenBank/DDBJ whole genome shotgun (WGS) entry which is preliminary data.</text>
</comment>
<organism evidence="2 3">
    <name type="scientific">Flaviaesturariibacter amylovorans</name>
    <dbReference type="NCBI Taxonomy" id="1084520"/>
    <lineage>
        <taxon>Bacteria</taxon>
        <taxon>Pseudomonadati</taxon>
        <taxon>Bacteroidota</taxon>
        <taxon>Chitinophagia</taxon>
        <taxon>Chitinophagales</taxon>
        <taxon>Chitinophagaceae</taxon>
        <taxon>Flaviaestuariibacter</taxon>
    </lineage>
</organism>
<sequence>MFVINKEANTITALDRKTFSDLGFKERAHLQEWIAKNPDCLGERLLIIQKEFNGFPDTYERLDLLALDKSGNLVVIENKLDDSGRDVTWQALKYASYCSTLTKEDIRGIYQSYLDAQGAGQQAVEKLTEFFEDAEYNDLLLNQRMTQRIMLVAANFRKEVTSTVLWLMNFKIQLQCFKVTPYGLGEDIFLTLDQIIPTKDAQDYQISMANKAQEEIHSEEEVKNRHRVRLEFWAALLKEIKGKSPLFQNSNPTKDHWLVAGGTNIAGLSYQFVVTMTYAAVLFNIGRSSTEENKILFDALQQHNGAIGASFAGPLNWERLSDKKSSRLSFALTGVNYFNKDEWPKIIGFLVENINKLEVATKPYLPELKKLLSNTDTEGPEILS</sequence>
<dbReference type="EMBL" id="BAABGY010000016">
    <property type="protein sequence ID" value="GAA4343073.1"/>
    <property type="molecule type" value="Genomic_DNA"/>
</dbReference>
<evidence type="ECO:0000259" key="1">
    <source>
        <dbReference type="Pfam" id="PF14088"/>
    </source>
</evidence>
<protein>
    <recommendedName>
        <fullName evidence="1">DUF4268 domain-containing protein</fullName>
    </recommendedName>
</protein>
<evidence type="ECO:0000313" key="2">
    <source>
        <dbReference type="EMBL" id="GAA4343073.1"/>
    </source>
</evidence>
<name>A0ABP8HR93_9BACT</name>
<evidence type="ECO:0000313" key="3">
    <source>
        <dbReference type="Proteomes" id="UP001501725"/>
    </source>
</evidence>
<accession>A0ABP8HR93</accession>
<reference evidence="3" key="1">
    <citation type="journal article" date="2019" name="Int. J. Syst. Evol. Microbiol.">
        <title>The Global Catalogue of Microorganisms (GCM) 10K type strain sequencing project: providing services to taxonomists for standard genome sequencing and annotation.</title>
        <authorList>
            <consortium name="The Broad Institute Genomics Platform"/>
            <consortium name="The Broad Institute Genome Sequencing Center for Infectious Disease"/>
            <person name="Wu L."/>
            <person name="Ma J."/>
        </authorList>
    </citation>
    <scope>NUCLEOTIDE SEQUENCE [LARGE SCALE GENOMIC DNA]</scope>
    <source>
        <strain evidence="3">JCM 17919</strain>
    </source>
</reference>